<evidence type="ECO:0000259" key="2">
    <source>
        <dbReference type="Pfam" id="PF13360"/>
    </source>
</evidence>
<organism evidence="3">
    <name type="scientific">marine metagenome</name>
    <dbReference type="NCBI Taxonomy" id="408172"/>
    <lineage>
        <taxon>unclassified sequences</taxon>
        <taxon>metagenomes</taxon>
        <taxon>ecological metagenomes</taxon>
    </lineage>
</organism>
<dbReference type="EMBL" id="UINC01095270">
    <property type="protein sequence ID" value="SVC51220.1"/>
    <property type="molecule type" value="Genomic_DNA"/>
</dbReference>
<dbReference type="AlphaFoldDB" id="A0A382MRK8"/>
<dbReference type="Gene3D" id="2.40.10.480">
    <property type="match status" value="1"/>
</dbReference>
<dbReference type="InterPro" id="IPR018391">
    <property type="entry name" value="PQQ_b-propeller_rpt"/>
</dbReference>
<dbReference type="InterPro" id="IPR011047">
    <property type="entry name" value="Quinoprotein_ADH-like_sf"/>
</dbReference>
<proteinExistence type="predicted"/>
<sequence>EKHWPAWRGPDSSGSSEGGSYPTKLNGTENLIWKALLPGKGCSTPVVWGERILLTCPVDGQDAVLGYDWEGEKLWQTTIGKERKGKHRNGSGSNPSVVTDGENMFSLFKSKNFAGLDFDGKVLWQTNLSGYGKDSLYWDFGTSPILTKKHVIVALMREKNSWLIAFEKDTGEVAWKVERNYETPREGDHSYATPILIKHEGKEAILIWGAERLTAHSAEDGSILWISSGFNPQKKNNWVVVGSHLVAGDVAIVPYGRGSHLAGIRMGGKGDVTESNRLWTRTDTGSFVPTPAVADGKVYILRDRGEVHCIDPKTGKSHWEDAFPKSSSSYYGSPTIAGSKLYAPREDGVILVADVSNGFRFLAENDMGERVIASPVPVA</sequence>
<dbReference type="InterPro" id="IPR002372">
    <property type="entry name" value="PQQ_rpt_dom"/>
</dbReference>
<name>A0A382MRK8_9ZZZZ</name>
<evidence type="ECO:0000313" key="3">
    <source>
        <dbReference type="EMBL" id="SVC51220.1"/>
    </source>
</evidence>
<protein>
    <recommendedName>
        <fullName evidence="2">Pyrrolo-quinoline quinone repeat domain-containing protein</fullName>
    </recommendedName>
</protein>
<dbReference type="PANTHER" id="PTHR34512">
    <property type="entry name" value="CELL SURFACE PROTEIN"/>
    <property type="match status" value="1"/>
</dbReference>
<feature type="region of interest" description="Disordered" evidence="1">
    <location>
        <begin position="1"/>
        <end position="22"/>
    </location>
</feature>
<dbReference type="PANTHER" id="PTHR34512:SF30">
    <property type="entry name" value="OUTER MEMBRANE PROTEIN ASSEMBLY FACTOR BAMB"/>
    <property type="match status" value="1"/>
</dbReference>
<reference evidence="3" key="1">
    <citation type="submission" date="2018-05" db="EMBL/GenBank/DDBJ databases">
        <authorList>
            <person name="Lanie J.A."/>
            <person name="Ng W.-L."/>
            <person name="Kazmierczak K.M."/>
            <person name="Andrzejewski T.M."/>
            <person name="Davidsen T.M."/>
            <person name="Wayne K.J."/>
            <person name="Tettelin H."/>
            <person name="Glass J.I."/>
            <person name="Rusch D."/>
            <person name="Podicherti R."/>
            <person name="Tsui H.-C.T."/>
            <person name="Winkler M.E."/>
        </authorList>
    </citation>
    <scope>NUCLEOTIDE SEQUENCE</scope>
</reference>
<feature type="non-terminal residue" evidence="3">
    <location>
        <position position="379"/>
    </location>
</feature>
<gene>
    <name evidence="3" type="ORF">METZ01_LOCUS304074</name>
</gene>
<feature type="non-terminal residue" evidence="3">
    <location>
        <position position="1"/>
    </location>
</feature>
<feature type="domain" description="Pyrrolo-quinoline quinone repeat" evidence="2">
    <location>
        <begin position="67"/>
        <end position="320"/>
    </location>
</feature>
<dbReference type="Pfam" id="PF13360">
    <property type="entry name" value="PQQ_2"/>
    <property type="match status" value="1"/>
</dbReference>
<dbReference type="InterPro" id="IPR015943">
    <property type="entry name" value="WD40/YVTN_repeat-like_dom_sf"/>
</dbReference>
<evidence type="ECO:0000256" key="1">
    <source>
        <dbReference type="SAM" id="MobiDB-lite"/>
    </source>
</evidence>
<dbReference type="SMART" id="SM00564">
    <property type="entry name" value="PQQ"/>
    <property type="match status" value="4"/>
</dbReference>
<accession>A0A382MRK8</accession>
<dbReference type="SUPFAM" id="SSF50998">
    <property type="entry name" value="Quinoprotein alcohol dehydrogenase-like"/>
    <property type="match status" value="1"/>
</dbReference>
<dbReference type="Gene3D" id="2.130.10.10">
    <property type="entry name" value="YVTN repeat-like/Quinoprotein amine dehydrogenase"/>
    <property type="match status" value="1"/>
</dbReference>